<evidence type="ECO:0000313" key="1">
    <source>
        <dbReference type="EMBL" id="AGM38219.1"/>
    </source>
</evidence>
<gene>
    <name evidence="1" type="ORF">Tn6215_05</name>
</gene>
<proteinExistence type="predicted"/>
<accession>U5JDT0</accession>
<dbReference type="EMBL" id="KC166248">
    <property type="protein sequence ID" value="AGM38219.1"/>
    <property type="molecule type" value="Genomic_DNA"/>
</dbReference>
<organism evidence="1">
    <name type="scientific">Clostridioides difficile</name>
    <name type="common">Peptoclostridium difficile</name>
    <dbReference type="NCBI Taxonomy" id="1496"/>
    <lineage>
        <taxon>Bacteria</taxon>
        <taxon>Bacillati</taxon>
        <taxon>Bacillota</taxon>
        <taxon>Clostridia</taxon>
        <taxon>Peptostreptococcales</taxon>
        <taxon>Peptostreptococcaceae</taxon>
        <taxon>Clostridioides</taxon>
    </lineage>
</organism>
<reference evidence="1" key="1">
    <citation type="journal article" date="2013" name="MBio">
        <title>Phage PhiC2 Mediates Transduction of Tn6215, Encoding Erythromycin Resistance, between Clostridium difficile Strains.</title>
        <authorList>
            <person name="Goh S."/>
            <person name="Hussain H."/>
            <person name="Chang B.J."/>
            <person name="Emmett W."/>
            <person name="Riley T.V."/>
            <person name="Mullany P."/>
        </authorList>
    </citation>
    <scope>NUCLEOTIDE SEQUENCE</scope>
    <source>
        <strain evidence="1">CD80</strain>
    </source>
</reference>
<dbReference type="AlphaFoldDB" id="U5JDT0"/>
<protein>
    <submittedName>
        <fullName evidence="1">Uncharacterized protein</fullName>
    </submittedName>
</protein>
<sequence>MGLAKLINQGFFAPNCPQQTSFSVHFLFLPPVNSGGTAGAVFCPVGFGDEHTAADRTAFQVLIPENFRFQRPVQRQDRPAEPLTADRERNRLRAGAGVPIVKGNAVAVLTATALPAYQGACPFPLRRGHAVKGTVRPAFQRRQVFVGIIFHAFPPFCFPLPFSPKRLPAPFLRRVPALARSP</sequence>
<name>U5JDT0_CLODI</name>